<reference evidence="2 3" key="1">
    <citation type="submission" date="2020-08" db="EMBL/GenBank/DDBJ databases">
        <title>Genemic of Streptomyces polyaspartic.</title>
        <authorList>
            <person name="Liu W."/>
        </authorList>
    </citation>
    <scope>NUCLEOTIDE SEQUENCE [LARGE SCALE GENOMIC DNA]</scope>
    <source>
        <strain evidence="2 3">TRM66268-LWL</strain>
    </source>
</reference>
<protein>
    <submittedName>
        <fullName evidence="2">Class I SAM-dependent methyltransferase</fullName>
    </submittedName>
</protein>
<feature type="domain" description="Methyltransferase" evidence="1">
    <location>
        <begin position="123"/>
        <end position="213"/>
    </location>
</feature>
<sequence length="305" mass="33362">MQAGRHWCGAHEVCWHSGRARPSRGREACKLRSGGLVTPEDAPRSRTATTGGFSVPLSWKPAVRRSDERPTLRELAVQALSSVEHGYDLLAPKFDRTPFRTPEHVLDAVAKALRSLGPFDRGLDLCCGTGAGIDVLREVCRERVAGVDFSAGMLAEARRQAPDDVALVRGDALALPFGEAFDLLVSFGAFGHFLPEERTVLFAEAYRVLRPGGSFVFPIGAPVPLRSRTYWMLLGFDSVMRVRNAVWRPPFVMYYLAFGLREASAELTRAGFEVSLRDLPELGLRADGSPRARAVVATKPSVQGS</sequence>
<dbReference type="PANTHER" id="PTHR43591">
    <property type="entry name" value="METHYLTRANSFERASE"/>
    <property type="match status" value="1"/>
</dbReference>
<evidence type="ECO:0000259" key="1">
    <source>
        <dbReference type="Pfam" id="PF13649"/>
    </source>
</evidence>
<gene>
    <name evidence="2" type="ORF">H9Y04_13420</name>
</gene>
<dbReference type="InterPro" id="IPR041698">
    <property type="entry name" value="Methyltransf_25"/>
</dbReference>
<dbReference type="GO" id="GO:0032259">
    <property type="term" value="P:methylation"/>
    <property type="evidence" value="ECO:0007669"/>
    <property type="project" value="UniProtKB-KW"/>
</dbReference>
<keyword evidence="3" id="KW-1185">Reference proteome</keyword>
<evidence type="ECO:0000313" key="2">
    <source>
        <dbReference type="EMBL" id="MBC9713570.1"/>
    </source>
</evidence>
<proteinExistence type="predicted"/>
<dbReference type="Pfam" id="PF13649">
    <property type="entry name" value="Methyltransf_25"/>
    <property type="match status" value="1"/>
</dbReference>
<evidence type="ECO:0000313" key="3">
    <source>
        <dbReference type="Proteomes" id="UP000642284"/>
    </source>
</evidence>
<dbReference type="CDD" id="cd02440">
    <property type="entry name" value="AdoMet_MTases"/>
    <property type="match status" value="1"/>
</dbReference>
<dbReference type="Gene3D" id="3.40.50.150">
    <property type="entry name" value="Vaccinia Virus protein VP39"/>
    <property type="match status" value="1"/>
</dbReference>
<dbReference type="Proteomes" id="UP000642284">
    <property type="component" value="Unassembled WGS sequence"/>
</dbReference>
<dbReference type="SUPFAM" id="SSF53335">
    <property type="entry name" value="S-adenosyl-L-methionine-dependent methyltransferases"/>
    <property type="match status" value="1"/>
</dbReference>
<keyword evidence="2" id="KW-0808">Transferase</keyword>
<dbReference type="EMBL" id="JACTVJ010000006">
    <property type="protein sequence ID" value="MBC9713570.1"/>
    <property type="molecule type" value="Genomic_DNA"/>
</dbReference>
<keyword evidence="2" id="KW-0489">Methyltransferase</keyword>
<organism evidence="2 3">
    <name type="scientific">Streptomyces polyasparticus</name>
    <dbReference type="NCBI Taxonomy" id="2767826"/>
    <lineage>
        <taxon>Bacteria</taxon>
        <taxon>Bacillati</taxon>
        <taxon>Actinomycetota</taxon>
        <taxon>Actinomycetes</taxon>
        <taxon>Kitasatosporales</taxon>
        <taxon>Streptomycetaceae</taxon>
        <taxon>Streptomyces</taxon>
    </lineage>
</organism>
<accession>A0ABR7SDJ9</accession>
<dbReference type="GO" id="GO:0008168">
    <property type="term" value="F:methyltransferase activity"/>
    <property type="evidence" value="ECO:0007669"/>
    <property type="project" value="UniProtKB-KW"/>
</dbReference>
<dbReference type="PANTHER" id="PTHR43591:SF24">
    <property type="entry name" value="2-METHOXY-6-POLYPRENYL-1,4-BENZOQUINOL METHYLASE, MITOCHONDRIAL"/>
    <property type="match status" value="1"/>
</dbReference>
<name>A0ABR7SDJ9_9ACTN</name>
<dbReference type="InterPro" id="IPR029063">
    <property type="entry name" value="SAM-dependent_MTases_sf"/>
</dbReference>
<comment type="caution">
    <text evidence="2">The sequence shown here is derived from an EMBL/GenBank/DDBJ whole genome shotgun (WGS) entry which is preliminary data.</text>
</comment>